<reference evidence="1 2" key="1">
    <citation type="submission" date="2006-10" db="EMBL/GenBank/DDBJ databases">
        <title>Complete sequence of chromosome of Pelobacter propionicus DSM 2379.</title>
        <authorList>
            <consortium name="US DOE Joint Genome Institute"/>
            <person name="Copeland A."/>
            <person name="Lucas S."/>
            <person name="Lapidus A."/>
            <person name="Barry K."/>
            <person name="Detter J.C."/>
            <person name="Glavina del Rio T."/>
            <person name="Hammon N."/>
            <person name="Israni S."/>
            <person name="Dalin E."/>
            <person name="Tice H."/>
            <person name="Pitluck S."/>
            <person name="Saunders E."/>
            <person name="Brettin T."/>
            <person name="Bruce D."/>
            <person name="Han C."/>
            <person name="Tapia R."/>
            <person name="Schmutz J."/>
            <person name="Larimer F."/>
            <person name="Land M."/>
            <person name="Hauser L."/>
            <person name="Kyrpides N."/>
            <person name="Kim E."/>
            <person name="Lovley D."/>
            <person name="Richardson P."/>
        </authorList>
    </citation>
    <scope>NUCLEOTIDE SEQUENCE [LARGE SCALE GENOMIC DNA]</scope>
    <source>
        <strain evidence="2">DSM 2379 / NBRC 103807 / OttBd1</strain>
    </source>
</reference>
<gene>
    <name evidence="1" type="ordered locus">Ppro_2575</name>
</gene>
<accession>A1AS59</accession>
<dbReference type="Proteomes" id="UP000006732">
    <property type="component" value="Chromosome"/>
</dbReference>
<dbReference type="STRING" id="338966.Ppro_2575"/>
<dbReference type="eggNOG" id="COG0317">
    <property type="taxonomic scope" value="Bacteria"/>
</dbReference>
<dbReference type="EMBL" id="CP000482">
    <property type="protein sequence ID" value="ABL00180.1"/>
    <property type="molecule type" value="Genomic_DNA"/>
</dbReference>
<dbReference type="KEGG" id="ppd:Ppro_2575"/>
<dbReference type="Gene3D" id="1.10.3210.10">
    <property type="entry name" value="Hypothetical protein af1432"/>
    <property type="match status" value="1"/>
</dbReference>
<organism evidence="1 2">
    <name type="scientific">Pelobacter propionicus (strain DSM 2379 / NBRC 103807 / OttBd1)</name>
    <dbReference type="NCBI Taxonomy" id="338966"/>
    <lineage>
        <taxon>Bacteria</taxon>
        <taxon>Pseudomonadati</taxon>
        <taxon>Thermodesulfobacteriota</taxon>
        <taxon>Desulfuromonadia</taxon>
        <taxon>Desulfuromonadales</taxon>
        <taxon>Desulfuromonadaceae</taxon>
        <taxon>Pelobacter</taxon>
    </lineage>
</organism>
<keyword evidence="1" id="KW-0378">Hydrolase</keyword>
<dbReference type="PANTHER" id="PTHR46246">
    <property type="entry name" value="GUANOSINE-3',5'-BIS(DIPHOSPHATE) 3'-PYROPHOSPHOHYDROLASE MESH1"/>
    <property type="match status" value="1"/>
</dbReference>
<protein>
    <submittedName>
        <fullName evidence="1">Guanosine polyphosphate pyrophosphohydrolases/synthetase</fullName>
    </submittedName>
</protein>
<evidence type="ECO:0000313" key="1">
    <source>
        <dbReference type="EMBL" id="ABL00180.1"/>
    </source>
</evidence>
<dbReference type="PANTHER" id="PTHR46246:SF1">
    <property type="entry name" value="GUANOSINE-3',5'-BIS(DIPHOSPHATE) 3'-PYROPHOSPHOHYDROLASE MESH1"/>
    <property type="match status" value="1"/>
</dbReference>
<dbReference type="SUPFAM" id="SSF109604">
    <property type="entry name" value="HD-domain/PDEase-like"/>
    <property type="match status" value="1"/>
</dbReference>
<name>A1AS59_PELPD</name>
<dbReference type="RefSeq" id="WP_011736434.1">
    <property type="nucleotide sequence ID" value="NC_008609.1"/>
</dbReference>
<dbReference type="HOGENOM" id="CLU_610909_0_0_7"/>
<dbReference type="GO" id="GO:0008893">
    <property type="term" value="F:guanosine-3',5'-bis(diphosphate) 3'-diphosphatase activity"/>
    <property type="evidence" value="ECO:0007669"/>
    <property type="project" value="TreeGrafter"/>
</dbReference>
<proteinExistence type="predicted"/>
<keyword evidence="2" id="KW-1185">Reference proteome</keyword>
<dbReference type="InterPro" id="IPR052194">
    <property type="entry name" value="MESH1"/>
</dbReference>
<sequence>MNDLVERARAHAVQNHARINQRLKYILQPYDVHLKAVADLVASVTDDPETIASAWLHDTLEDTPATFEDISRDFGPGVACLVTELTDVSKPSDGNRAARKEIDRRHLALASPRAKTVKLADLIVNSQDICKHDERFGRVYIVEMMALLAVLHEGDAILYERAGRVVEKCARTLGVVESSSLSEQSDGIESSPQEVELFSRYRGIRLLIEAFTARDIFEPLLSFDGGGDPEGMRQACGRHNCSVVGIREEGSIVGYLLSDDLHPGSPVPVAHPILPQQTVQLEDSLSDVIHVLSSFSYCFVLLDGSIIGVVGRPNVEKPVVRMWLFGMIILVEMAVVESIRRHLPDGAWQEFVSEGRLNKARQLLEERTRRKLGGDLLDCLQFSDKMAVAMLRVATFKESGFASAAATKKVIKELESLRNNLAHGQDITRNDWPQIVRMTRRLHMLLKR</sequence>
<dbReference type="OrthoDB" id="9802385at2"/>
<evidence type="ECO:0000313" key="2">
    <source>
        <dbReference type="Proteomes" id="UP000006732"/>
    </source>
</evidence>
<dbReference type="Pfam" id="PF13328">
    <property type="entry name" value="HD_4"/>
    <property type="match status" value="1"/>
</dbReference>
<dbReference type="AlphaFoldDB" id="A1AS59"/>